<keyword evidence="3" id="KW-1185">Reference proteome</keyword>
<reference evidence="2" key="1">
    <citation type="submission" date="2022-11" db="EMBL/GenBank/DDBJ databases">
        <authorList>
            <person name="Petersen C."/>
        </authorList>
    </citation>
    <scope>NUCLEOTIDE SEQUENCE</scope>
    <source>
        <strain evidence="2">IBT 23319</strain>
    </source>
</reference>
<name>A0A9W9NX24_PENCI</name>
<organism evidence="2 3">
    <name type="scientific">Penicillium citrinum</name>
    <dbReference type="NCBI Taxonomy" id="5077"/>
    <lineage>
        <taxon>Eukaryota</taxon>
        <taxon>Fungi</taxon>
        <taxon>Dikarya</taxon>
        <taxon>Ascomycota</taxon>
        <taxon>Pezizomycotina</taxon>
        <taxon>Eurotiomycetes</taxon>
        <taxon>Eurotiomycetidae</taxon>
        <taxon>Eurotiales</taxon>
        <taxon>Aspergillaceae</taxon>
        <taxon>Penicillium</taxon>
    </lineage>
</organism>
<dbReference type="AlphaFoldDB" id="A0A9W9NX24"/>
<evidence type="ECO:0000313" key="2">
    <source>
        <dbReference type="EMBL" id="KAJ5231344.1"/>
    </source>
</evidence>
<keyword evidence="1" id="KW-0812">Transmembrane</keyword>
<dbReference type="PANTHER" id="PTHR35043">
    <property type="entry name" value="TRANSCRIPTION FACTOR DOMAIN-CONTAINING PROTEIN"/>
    <property type="match status" value="1"/>
</dbReference>
<feature type="transmembrane region" description="Helical" evidence="1">
    <location>
        <begin position="160"/>
        <end position="178"/>
    </location>
</feature>
<accession>A0A9W9NX24</accession>
<reference evidence="2" key="2">
    <citation type="journal article" date="2023" name="IMA Fungus">
        <title>Comparative genomic study of the Penicillium genus elucidates a diverse pangenome and 15 lateral gene transfer events.</title>
        <authorList>
            <person name="Petersen C."/>
            <person name="Sorensen T."/>
            <person name="Nielsen M.R."/>
            <person name="Sondergaard T.E."/>
            <person name="Sorensen J.L."/>
            <person name="Fitzpatrick D.A."/>
            <person name="Frisvad J.C."/>
            <person name="Nielsen K.L."/>
        </authorList>
    </citation>
    <scope>NUCLEOTIDE SEQUENCE</scope>
    <source>
        <strain evidence="2">IBT 23319</strain>
    </source>
</reference>
<gene>
    <name evidence="2" type="ORF">N7469_005932</name>
</gene>
<sequence length="440" mass="51102">MISNSTADHTGWVDEPDRRGTWAILSTCILTITLCCWSSVYPNIPPRSAGILKKEMGKINLFLVGLLGPEFLLVISLGQWSAARASVKRFHEAGYENWTMTHAFFAGMGGFLFASPGSEMFPIDAEQLFRLINDGFIVYPDLDVEEIQDKSKTEGMARMIAVLQAVWFLINCIIRVAQHLTLTTLELTTLSFILIFFATSFCWKNKPKDISRAIILTTNTPITTIRSKYHPYPDQRWYQTPLDFLSRDEWVCGRLWRYYTQILHYLHIPIFARPNTKPYDHFPSDIFLRLDRQAEGIFTLFELLFACIFILAWNFEFPTPTERLIWRISAVYQIVFGLAGGLSIWYAHTVILPKQLEKIELFEYPPKRQLSRLAWKLRNIHPDRDPHLTLPLRILLPNILFCVAYCLSRAYILVEDLIGLRRLPEDAFQVVSWSKYIPHW</sequence>
<dbReference type="EMBL" id="JAPQKT010000005">
    <property type="protein sequence ID" value="KAJ5231344.1"/>
    <property type="molecule type" value="Genomic_DNA"/>
</dbReference>
<keyword evidence="1" id="KW-1133">Transmembrane helix</keyword>
<feature type="transmembrane region" description="Helical" evidence="1">
    <location>
        <begin position="325"/>
        <end position="347"/>
    </location>
</feature>
<evidence type="ECO:0000313" key="3">
    <source>
        <dbReference type="Proteomes" id="UP001147733"/>
    </source>
</evidence>
<feature type="transmembrane region" description="Helical" evidence="1">
    <location>
        <begin position="61"/>
        <end position="82"/>
    </location>
</feature>
<feature type="transmembrane region" description="Helical" evidence="1">
    <location>
        <begin position="296"/>
        <end position="313"/>
    </location>
</feature>
<evidence type="ECO:0000256" key="1">
    <source>
        <dbReference type="SAM" id="Phobius"/>
    </source>
</evidence>
<feature type="transmembrane region" description="Helical" evidence="1">
    <location>
        <begin position="102"/>
        <end position="121"/>
    </location>
</feature>
<dbReference type="Proteomes" id="UP001147733">
    <property type="component" value="Unassembled WGS sequence"/>
</dbReference>
<comment type="caution">
    <text evidence="2">The sequence shown here is derived from an EMBL/GenBank/DDBJ whole genome shotgun (WGS) entry which is preliminary data.</text>
</comment>
<dbReference type="PANTHER" id="PTHR35043:SF8">
    <property type="entry name" value="DUF4220 DOMAIN-CONTAINING PROTEIN"/>
    <property type="match status" value="1"/>
</dbReference>
<keyword evidence="1" id="KW-0472">Membrane</keyword>
<proteinExistence type="predicted"/>
<dbReference type="OrthoDB" id="9451547at2759"/>
<dbReference type="RefSeq" id="XP_056500089.1">
    <property type="nucleotide sequence ID" value="XM_056644851.1"/>
</dbReference>
<feature type="transmembrane region" description="Helical" evidence="1">
    <location>
        <begin position="184"/>
        <end position="203"/>
    </location>
</feature>
<protein>
    <submittedName>
        <fullName evidence="2">Uncharacterized protein</fullName>
    </submittedName>
</protein>
<feature type="transmembrane region" description="Helical" evidence="1">
    <location>
        <begin position="20"/>
        <end position="40"/>
    </location>
</feature>
<dbReference type="GeneID" id="81384018"/>